<gene>
    <name evidence="1" type="ORF">CIB95_02910</name>
</gene>
<dbReference type="AlphaFoldDB" id="A0A263BXU3"/>
<accession>A0A263BXU3</accession>
<evidence type="ECO:0000313" key="2">
    <source>
        <dbReference type="Proteomes" id="UP000217083"/>
    </source>
</evidence>
<organism evidence="1 2">
    <name type="scientific">Lottiidibacillus patelloidae</name>
    <dbReference type="NCBI Taxonomy" id="2670334"/>
    <lineage>
        <taxon>Bacteria</taxon>
        <taxon>Bacillati</taxon>
        <taxon>Bacillota</taxon>
        <taxon>Bacilli</taxon>
        <taxon>Bacillales</taxon>
        <taxon>Bacillaceae</taxon>
        <taxon>Lottiidibacillus</taxon>
    </lineage>
</organism>
<dbReference type="Proteomes" id="UP000217083">
    <property type="component" value="Unassembled WGS sequence"/>
</dbReference>
<comment type="caution">
    <text evidence="1">The sequence shown here is derived from an EMBL/GenBank/DDBJ whole genome shotgun (WGS) entry which is preliminary data.</text>
</comment>
<reference evidence="1 2" key="2">
    <citation type="submission" date="2017-09" db="EMBL/GenBank/DDBJ databases">
        <title>Bacillus patelloidae sp. nov., isolated from the intestinal tract of a marine limpet.</title>
        <authorList>
            <person name="Liu R."/>
            <person name="Dong C."/>
            <person name="Shao Z."/>
        </authorList>
    </citation>
    <scope>NUCLEOTIDE SEQUENCE [LARGE SCALE GENOMIC DNA]</scope>
    <source>
        <strain evidence="1 2">SA5d-4</strain>
    </source>
</reference>
<dbReference type="EMBL" id="NPIA01000001">
    <property type="protein sequence ID" value="OZM58534.1"/>
    <property type="molecule type" value="Genomic_DNA"/>
</dbReference>
<dbReference type="RefSeq" id="WP_094921560.1">
    <property type="nucleotide sequence ID" value="NZ_NPIA01000001.1"/>
</dbReference>
<protein>
    <submittedName>
        <fullName evidence="1">Uncharacterized protein</fullName>
    </submittedName>
</protein>
<evidence type="ECO:0000313" key="1">
    <source>
        <dbReference type="EMBL" id="OZM58534.1"/>
    </source>
</evidence>
<keyword evidence="2" id="KW-1185">Reference proteome</keyword>
<reference evidence="2" key="1">
    <citation type="submission" date="2017-08" db="EMBL/GenBank/DDBJ databases">
        <authorList>
            <person name="Huang Z."/>
        </authorList>
    </citation>
    <scope>NUCLEOTIDE SEQUENCE [LARGE SCALE GENOMIC DNA]</scope>
    <source>
        <strain evidence="2">SA5d-4</strain>
    </source>
</reference>
<sequence length="125" mass="14543">MRKILAAFILIIILFLVFIGLRFGSALAQEGNPVPYLLSITKYELTNSGYEEVFSTDSVIRYVSAYELKYPYGMAIEFMKNKGWVYKEQLGSGFVFEKNNKIITISTRQYSKHYFIWDVPKELDN</sequence>
<proteinExistence type="predicted"/>
<name>A0A263BXU3_9BACI</name>